<dbReference type="OrthoDB" id="10284183at2759"/>
<organism evidence="1 2">
    <name type="scientific">Paramecium octaurelia</name>
    <dbReference type="NCBI Taxonomy" id="43137"/>
    <lineage>
        <taxon>Eukaryota</taxon>
        <taxon>Sar</taxon>
        <taxon>Alveolata</taxon>
        <taxon>Ciliophora</taxon>
        <taxon>Intramacronucleata</taxon>
        <taxon>Oligohymenophorea</taxon>
        <taxon>Peniculida</taxon>
        <taxon>Parameciidae</taxon>
        <taxon>Paramecium</taxon>
    </lineage>
</organism>
<dbReference type="AlphaFoldDB" id="A0A8S1VXL4"/>
<dbReference type="Proteomes" id="UP000683925">
    <property type="component" value="Unassembled WGS sequence"/>
</dbReference>
<gene>
    <name evidence="1" type="ORF">POCTA_138.1.T0770089</name>
</gene>
<protein>
    <submittedName>
        <fullName evidence="1">Uncharacterized protein</fullName>
    </submittedName>
</protein>
<accession>A0A8S1VXL4</accession>
<evidence type="ECO:0000313" key="2">
    <source>
        <dbReference type="Proteomes" id="UP000683925"/>
    </source>
</evidence>
<evidence type="ECO:0000313" key="1">
    <source>
        <dbReference type="EMBL" id="CAD8181551.1"/>
    </source>
</evidence>
<proteinExistence type="predicted"/>
<reference evidence="1" key="1">
    <citation type="submission" date="2021-01" db="EMBL/GenBank/DDBJ databases">
        <authorList>
            <consortium name="Genoscope - CEA"/>
            <person name="William W."/>
        </authorList>
    </citation>
    <scope>NUCLEOTIDE SEQUENCE</scope>
</reference>
<keyword evidence="2" id="KW-1185">Reference proteome</keyword>
<comment type="caution">
    <text evidence="1">The sequence shown here is derived from an EMBL/GenBank/DDBJ whole genome shotgun (WGS) entry which is preliminary data.</text>
</comment>
<name>A0A8S1VXL4_PAROT</name>
<dbReference type="OMA" id="VMKQGNQ"/>
<dbReference type="EMBL" id="CAJJDP010000076">
    <property type="protein sequence ID" value="CAD8181551.1"/>
    <property type="molecule type" value="Genomic_DNA"/>
</dbReference>
<sequence>MDRIEVMKQGNQVTNQLRDELVHLFSITDTKDPYLLSKRADTIKSEIEQRFKFRWSIVLYSNDAKMEFSFVYGDEFTLELRSESYGMLAYIIPDQPQTQYEPRRDFGVTKPQNLYKGNYQEQIPLEKNNIVQSSIISNPPMRYYPSFYP</sequence>